<dbReference type="InParanoid" id="A0A0D0D008"/>
<name>A0A0D0D008_9AGAM</name>
<gene>
    <name evidence="1" type="ORF">PAXRUDRAFT_762762</name>
</gene>
<organism evidence="1 2">
    <name type="scientific">Paxillus rubicundulus Ve08.2h10</name>
    <dbReference type="NCBI Taxonomy" id="930991"/>
    <lineage>
        <taxon>Eukaryota</taxon>
        <taxon>Fungi</taxon>
        <taxon>Dikarya</taxon>
        <taxon>Basidiomycota</taxon>
        <taxon>Agaricomycotina</taxon>
        <taxon>Agaricomycetes</taxon>
        <taxon>Agaricomycetidae</taxon>
        <taxon>Boletales</taxon>
        <taxon>Paxilineae</taxon>
        <taxon>Paxillaceae</taxon>
        <taxon>Paxillus</taxon>
    </lineage>
</organism>
<evidence type="ECO:0000313" key="1">
    <source>
        <dbReference type="EMBL" id="KIK81278.1"/>
    </source>
</evidence>
<feature type="non-terminal residue" evidence="1">
    <location>
        <position position="1"/>
    </location>
</feature>
<dbReference type="EMBL" id="KN825827">
    <property type="protein sequence ID" value="KIK81278.1"/>
    <property type="molecule type" value="Genomic_DNA"/>
</dbReference>
<sequence>IHSSQQLPQFVPAPLTPTPKWKYDLIEAEPEMERERATQKALDKAYANMSYYKNSLMGMQSNVILQSMYGDKLFGQLTAQEERKSKKQGWSFS</sequence>
<dbReference type="AlphaFoldDB" id="A0A0D0D008"/>
<dbReference type="HOGENOM" id="CLU_061607_3_1_1"/>
<protein>
    <submittedName>
        <fullName evidence="1">Uncharacterized protein</fullName>
    </submittedName>
</protein>
<proteinExistence type="predicted"/>
<keyword evidence="2" id="KW-1185">Reference proteome</keyword>
<reference evidence="2" key="2">
    <citation type="submission" date="2015-01" db="EMBL/GenBank/DDBJ databases">
        <title>Evolutionary Origins and Diversification of the Mycorrhizal Mutualists.</title>
        <authorList>
            <consortium name="DOE Joint Genome Institute"/>
            <consortium name="Mycorrhizal Genomics Consortium"/>
            <person name="Kohler A."/>
            <person name="Kuo A."/>
            <person name="Nagy L.G."/>
            <person name="Floudas D."/>
            <person name="Copeland A."/>
            <person name="Barry K.W."/>
            <person name="Cichocki N."/>
            <person name="Veneault-Fourrey C."/>
            <person name="LaButti K."/>
            <person name="Lindquist E.A."/>
            <person name="Lipzen A."/>
            <person name="Lundell T."/>
            <person name="Morin E."/>
            <person name="Murat C."/>
            <person name="Riley R."/>
            <person name="Ohm R."/>
            <person name="Sun H."/>
            <person name="Tunlid A."/>
            <person name="Henrissat B."/>
            <person name="Grigoriev I.V."/>
            <person name="Hibbett D.S."/>
            <person name="Martin F."/>
        </authorList>
    </citation>
    <scope>NUCLEOTIDE SEQUENCE [LARGE SCALE GENOMIC DNA]</scope>
    <source>
        <strain evidence="2">Ve08.2h10</strain>
    </source>
</reference>
<dbReference type="Proteomes" id="UP000054538">
    <property type="component" value="Unassembled WGS sequence"/>
</dbReference>
<reference evidence="1 2" key="1">
    <citation type="submission" date="2014-04" db="EMBL/GenBank/DDBJ databases">
        <authorList>
            <consortium name="DOE Joint Genome Institute"/>
            <person name="Kuo A."/>
            <person name="Kohler A."/>
            <person name="Jargeat P."/>
            <person name="Nagy L.G."/>
            <person name="Floudas D."/>
            <person name="Copeland A."/>
            <person name="Barry K.W."/>
            <person name="Cichocki N."/>
            <person name="Veneault-Fourrey C."/>
            <person name="LaButti K."/>
            <person name="Lindquist E.A."/>
            <person name="Lipzen A."/>
            <person name="Lundell T."/>
            <person name="Morin E."/>
            <person name="Murat C."/>
            <person name="Sun H."/>
            <person name="Tunlid A."/>
            <person name="Henrissat B."/>
            <person name="Grigoriev I.V."/>
            <person name="Hibbett D.S."/>
            <person name="Martin F."/>
            <person name="Nordberg H.P."/>
            <person name="Cantor M.N."/>
            <person name="Hua S.X."/>
        </authorList>
    </citation>
    <scope>NUCLEOTIDE SEQUENCE [LARGE SCALE GENOMIC DNA]</scope>
    <source>
        <strain evidence="1 2">Ve08.2h10</strain>
    </source>
</reference>
<dbReference type="OrthoDB" id="3269232at2759"/>
<accession>A0A0D0D008</accession>
<evidence type="ECO:0000313" key="2">
    <source>
        <dbReference type="Proteomes" id="UP000054538"/>
    </source>
</evidence>